<dbReference type="Proteomes" id="UP000662783">
    <property type="component" value="Chromosome"/>
</dbReference>
<dbReference type="Pfam" id="PF18962">
    <property type="entry name" value="Por_Secre_tail"/>
    <property type="match status" value="1"/>
</dbReference>
<protein>
    <submittedName>
        <fullName evidence="8">T9SS type A sorting domain-containing protein</fullName>
    </submittedName>
</protein>
<keyword evidence="5" id="KW-1015">Disulfide bond</keyword>
<dbReference type="PANTHER" id="PTHR48009">
    <property type="entry name" value="LEUCINE-RICH REPEAT (LRR) FAMILY PROTEIN"/>
    <property type="match status" value="1"/>
</dbReference>
<dbReference type="InterPro" id="IPR026444">
    <property type="entry name" value="Secre_tail"/>
</dbReference>
<dbReference type="SUPFAM" id="SSF52047">
    <property type="entry name" value="RNI-like"/>
    <property type="match status" value="1"/>
</dbReference>
<dbReference type="InterPro" id="IPR001611">
    <property type="entry name" value="Leu-rich_rpt"/>
</dbReference>
<dbReference type="InterPro" id="IPR007110">
    <property type="entry name" value="Ig-like_dom"/>
</dbReference>
<dbReference type="InterPro" id="IPR036179">
    <property type="entry name" value="Ig-like_dom_sf"/>
</dbReference>
<proteinExistence type="predicted"/>
<feature type="domain" description="Ig-like" evidence="7">
    <location>
        <begin position="593"/>
        <end position="669"/>
    </location>
</feature>
<organism evidence="8 9">
    <name type="scientific">Fulvivirga lutea</name>
    <dbReference type="NCBI Taxonomy" id="2810512"/>
    <lineage>
        <taxon>Bacteria</taxon>
        <taxon>Pseudomonadati</taxon>
        <taxon>Bacteroidota</taxon>
        <taxon>Cytophagia</taxon>
        <taxon>Cytophagales</taxon>
        <taxon>Fulvivirgaceae</taxon>
        <taxon>Fulvivirga</taxon>
    </lineage>
</organism>
<keyword evidence="9" id="KW-1185">Reference proteome</keyword>
<dbReference type="EMBL" id="CP070608">
    <property type="protein sequence ID" value="QSE95857.1"/>
    <property type="molecule type" value="Genomic_DNA"/>
</dbReference>
<feature type="signal peptide" evidence="6">
    <location>
        <begin position="1"/>
        <end position="23"/>
    </location>
</feature>
<dbReference type="InterPro" id="IPR013783">
    <property type="entry name" value="Ig-like_fold"/>
</dbReference>
<feature type="chain" id="PRO_5036918469" evidence="6">
    <location>
        <begin position="24"/>
        <end position="987"/>
    </location>
</feature>
<dbReference type="InterPro" id="IPR003599">
    <property type="entry name" value="Ig_sub"/>
</dbReference>
<dbReference type="InterPro" id="IPR003591">
    <property type="entry name" value="Leu-rich_rpt_typical-subtyp"/>
</dbReference>
<evidence type="ECO:0000259" key="7">
    <source>
        <dbReference type="PROSITE" id="PS50835"/>
    </source>
</evidence>
<evidence type="ECO:0000256" key="5">
    <source>
        <dbReference type="ARBA" id="ARBA00023157"/>
    </source>
</evidence>
<dbReference type="Pfam" id="PF00560">
    <property type="entry name" value="LRR_1"/>
    <property type="match status" value="4"/>
</dbReference>
<dbReference type="InterPro" id="IPR032675">
    <property type="entry name" value="LRR_dom_sf"/>
</dbReference>
<dbReference type="SUPFAM" id="SSF48726">
    <property type="entry name" value="Immunoglobulin"/>
    <property type="match status" value="1"/>
</dbReference>
<evidence type="ECO:0000256" key="4">
    <source>
        <dbReference type="ARBA" id="ARBA00023136"/>
    </source>
</evidence>
<dbReference type="PROSITE" id="PS50835">
    <property type="entry name" value="IG_LIKE"/>
    <property type="match status" value="1"/>
</dbReference>
<name>A0A974WF07_9BACT</name>
<dbReference type="AlphaFoldDB" id="A0A974WF07"/>
<gene>
    <name evidence="8" type="ORF">JR347_09515</name>
</gene>
<keyword evidence="2 6" id="KW-0732">Signal</keyword>
<dbReference type="Pfam" id="PF13855">
    <property type="entry name" value="LRR_8"/>
    <property type="match status" value="1"/>
</dbReference>
<dbReference type="NCBIfam" id="TIGR04183">
    <property type="entry name" value="Por_Secre_tail"/>
    <property type="match status" value="1"/>
</dbReference>
<evidence type="ECO:0000256" key="6">
    <source>
        <dbReference type="SAM" id="SignalP"/>
    </source>
</evidence>
<dbReference type="CDD" id="cd00096">
    <property type="entry name" value="Ig"/>
    <property type="match status" value="1"/>
</dbReference>
<keyword evidence="3" id="KW-0677">Repeat</keyword>
<keyword evidence="1" id="KW-0433">Leucine-rich repeat</keyword>
<dbReference type="Gene3D" id="3.80.10.10">
    <property type="entry name" value="Ribonuclease Inhibitor"/>
    <property type="match status" value="2"/>
</dbReference>
<dbReference type="InterPro" id="IPR053213">
    <property type="entry name" value="RLP29"/>
</dbReference>
<dbReference type="FunFam" id="3.80.10.10:FF:000095">
    <property type="entry name" value="LRR receptor-like serine/threonine-protein kinase GSO1"/>
    <property type="match status" value="1"/>
</dbReference>
<dbReference type="Gene3D" id="2.60.40.10">
    <property type="entry name" value="Immunoglobulins"/>
    <property type="match status" value="1"/>
</dbReference>
<dbReference type="Pfam" id="PF13927">
    <property type="entry name" value="Ig_3"/>
    <property type="match status" value="1"/>
</dbReference>
<accession>A0A974WF07</accession>
<dbReference type="SMART" id="SM00369">
    <property type="entry name" value="LRR_TYP"/>
    <property type="match status" value="6"/>
</dbReference>
<evidence type="ECO:0000313" key="9">
    <source>
        <dbReference type="Proteomes" id="UP000662783"/>
    </source>
</evidence>
<evidence type="ECO:0000256" key="3">
    <source>
        <dbReference type="ARBA" id="ARBA00022737"/>
    </source>
</evidence>
<dbReference type="RefSeq" id="WP_205720370.1">
    <property type="nucleotide sequence ID" value="NZ_CP070608.1"/>
</dbReference>
<dbReference type="KEGG" id="fuv:JR347_09515"/>
<evidence type="ECO:0000313" key="8">
    <source>
        <dbReference type="EMBL" id="QSE95857.1"/>
    </source>
</evidence>
<reference evidence="8" key="1">
    <citation type="submission" date="2021-02" db="EMBL/GenBank/DDBJ databases">
        <title>Fulvivirga sp. S481 isolated from sea water.</title>
        <authorList>
            <person name="Bae S.S."/>
            <person name="Baek K."/>
        </authorList>
    </citation>
    <scope>NUCLEOTIDE SEQUENCE</scope>
    <source>
        <strain evidence="8">S481</strain>
    </source>
</reference>
<evidence type="ECO:0000256" key="2">
    <source>
        <dbReference type="ARBA" id="ARBA00022729"/>
    </source>
</evidence>
<dbReference type="SMART" id="SM00409">
    <property type="entry name" value="IG"/>
    <property type="match status" value="1"/>
</dbReference>
<dbReference type="PROSITE" id="PS51450">
    <property type="entry name" value="LRR"/>
    <property type="match status" value="2"/>
</dbReference>
<sequence length="987" mass="108431">MTKILQSSLIILYFIGIAISSTAQDFTIAQNVTGNSNSTIRGQVFKPAIQEDGSGTITSEDAVYLTSFNVIYSGGTEAPIMYIYSSLPSTTANLDDGSGGVLVGESTTKTDGEFPYTNYTFDYLELDKNTTYYAVFRQNVELEFGGSGDAAGPYGGGKMLKNDGVNVIENDFAALKFVGEFNNNPIPHQSDVDALVALYNATDGDNWTNSWDINGNPYEWEGVSWDNSRVSRLYFYGNNLNGSLPEEIGNLTALKSLNIGNNNSLSGDIPSSIGNLLSLEYIDFFQTSISSIPPDINKLVNLVSLESTFSNITSLPEELFSLVNLTELNLFSNNLNGEIPTQIGELSNLIYLNLGNNDFNNATLTSEILKLTKLERLDLRGCSITNLPQNFSELTSLTNLNLSNNSFESIPDVIWELNQLTFLDLSNNDFSPSQFPIDIVNLTALKGLYLSNANLTGSIPVELSQMQTLTGIRLSDNELEGEILSTLSKIPGLYNLEISGNNFEEVIPNELLDLVNVQAIDISDNNFTGIFPSEFGSRDNFYQLDLSGNDITSIPDFSAAPSFYRLVIYNNRIEFGDIEKNITNSNIDFYYSPQKNLHVDTNMIIKSIGESVNLNVNVTGDNNLYQWFLNGTPVSDKSTSSDYVISSVSEADYGNYYCEITNAVVTDLTLRTEDIILSTPVEFTNSPTVIVQNALSLELETTVNKTGILYYLALPAGSSVPTEKQIIEGTNALDEIVANAANVVITKDEPIQFTISGLEINSSYDIFCVAVDGEGEGINTVMDNLTSSTTVGIEFIEGYPSLLTINATNIICNINTTRDGSIYYSVLDQGDAAPTAEQIKAGKNSIDDPAIFNGSQNILSETVAELTVRGLNGQTSYDIYLVAQDKEEFFSNVAKIQVETITSIDSPFSINELKVYPNPTNGHELNVIFTTNELFDIQIVSLEGKKMFVKKDIQNMTKLNLQFLEEGTYLINIKSNKRTGWIRFIKN</sequence>
<keyword evidence="4" id="KW-0472">Membrane</keyword>
<dbReference type="PANTHER" id="PTHR48009:SF16">
    <property type="entry name" value="LEUCINE-RICH REPEAT-CONTAINING N-TERMINAL PLANT-TYPE DOMAIN-CONTAINING PROTEIN"/>
    <property type="match status" value="1"/>
</dbReference>
<evidence type="ECO:0000256" key="1">
    <source>
        <dbReference type="ARBA" id="ARBA00022614"/>
    </source>
</evidence>